<keyword evidence="2" id="KW-1185">Reference proteome</keyword>
<organism evidence="1 2">
    <name type="scientific">Erwinia phage vB_EamM_Y3</name>
    <dbReference type="NCBI Taxonomy" id="1983553"/>
    <lineage>
        <taxon>Viruses</taxon>
        <taxon>Duplodnaviria</taxon>
        <taxon>Heunggongvirae</taxon>
        <taxon>Uroviricota</taxon>
        <taxon>Caudoviricetes</taxon>
        <taxon>Sasquatchvirus</taxon>
        <taxon>Sasquatchvirus Y3</taxon>
    </lineage>
</organism>
<evidence type="ECO:0000313" key="2">
    <source>
        <dbReference type="Proteomes" id="UP000240568"/>
    </source>
</evidence>
<name>A0A2H4IBI1_9CAUD</name>
<evidence type="ECO:0000313" key="1">
    <source>
        <dbReference type="EMBL" id="ARW58913.1"/>
    </source>
</evidence>
<dbReference type="EMBL" id="KY984068">
    <property type="protein sequence ID" value="ARW58913.1"/>
    <property type="molecule type" value="Genomic_DNA"/>
</dbReference>
<dbReference type="Proteomes" id="UP000240568">
    <property type="component" value="Segment"/>
</dbReference>
<proteinExistence type="predicted"/>
<gene>
    <name evidence="1" type="ORF">Y3_273</name>
</gene>
<protein>
    <submittedName>
        <fullName evidence="1">Uncharacterized protein</fullName>
    </submittedName>
</protein>
<accession>A0A2H4IBI1</accession>
<reference evidence="1 2" key="1">
    <citation type="submission" date="2017-04" db="EMBL/GenBank/DDBJ databases">
        <authorList>
            <person name="Afonso C.L."/>
            <person name="Miller P.J."/>
            <person name="Scott M.A."/>
            <person name="Spackman E."/>
            <person name="Goraichik I."/>
            <person name="Dimitrov K.M."/>
            <person name="Suarez D.L."/>
            <person name="Swayne D.E."/>
        </authorList>
    </citation>
    <scope>NUCLEOTIDE SEQUENCE [LARGE SCALE GENOMIC DNA]</scope>
</reference>
<sequence length="132" mass="15520">MNKRYYQYLGGRRFVRSPSGTWYFVFQRDGAMVTNSNGTTFYRTGSEVWKDITMTERNQLERMFVESRQAERKVMKEEDMHWLTLIRVLINDSMIESNENKAELAGLLDGLRIASYQEKLSDLDTLLDKTSV</sequence>